<dbReference type="InterPro" id="IPR009061">
    <property type="entry name" value="DNA-bd_dom_put_sf"/>
</dbReference>
<evidence type="ECO:0000256" key="3">
    <source>
        <dbReference type="SAM" id="MobiDB-lite"/>
    </source>
</evidence>
<dbReference type="Pfam" id="PF13411">
    <property type="entry name" value="MerR_1"/>
    <property type="match status" value="1"/>
</dbReference>
<dbReference type="PROSITE" id="PS50937">
    <property type="entry name" value="HTH_MERR_2"/>
    <property type="match status" value="1"/>
</dbReference>
<dbReference type="InterPro" id="IPR000551">
    <property type="entry name" value="MerR-type_HTH_dom"/>
</dbReference>
<comment type="caution">
    <text evidence="5">The sequence shown here is derived from an EMBL/GenBank/DDBJ whole genome shotgun (WGS) entry which is preliminary data.</text>
</comment>
<name>A0ABP8EKI7_9MICO</name>
<protein>
    <recommendedName>
        <fullName evidence="4">HTH merR-type domain-containing protein</fullName>
    </recommendedName>
</protein>
<evidence type="ECO:0000256" key="2">
    <source>
        <dbReference type="SAM" id="Coils"/>
    </source>
</evidence>
<reference evidence="6" key="1">
    <citation type="journal article" date="2019" name="Int. J. Syst. Evol. Microbiol.">
        <title>The Global Catalogue of Microorganisms (GCM) 10K type strain sequencing project: providing services to taxonomists for standard genome sequencing and annotation.</title>
        <authorList>
            <consortium name="The Broad Institute Genomics Platform"/>
            <consortium name="The Broad Institute Genome Sequencing Center for Infectious Disease"/>
            <person name="Wu L."/>
            <person name="Ma J."/>
        </authorList>
    </citation>
    <scope>NUCLEOTIDE SEQUENCE [LARGE SCALE GENOMIC DNA]</scope>
    <source>
        <strain evidence="6">JCM 17458</strain>
    </source>
</reference>
<evidence type="ECO:0000259" key="4">
    <source>
        <dbReference type="PROSITE" id="PS50937"/>
    </source>
</evidence>
<organism evidence="5 6">
    <name type="scientific">Brevibacterium daeguense</name>
    <dbReference type="NCBI Taxonomy" id="909936"/>
    <lineage>
        <taxon>Bacteria</taxon>
        <taxon>Bacillati</taxon>
        <taxon>Actinomycetota</taxon>
        <taxon>Actinomycetes</taxon>
        <taxon>Micrococcales</taxon>
        <taxon>Brevibacteriaceae</taxon>
        <taxon>Brevibacterium</taxon>
    </lineage>
</organism>
<dbReference type="SMART" id="SM00422">
    <property type="entry name" value="HTH_MERR"/>
    <property type="match status" value="1"/>
</dbReference>
<accession>A0ABP8EKI7</accession>
<dbReference type="EMBL" id="BAABAZ010000006">
    <property type="protein sequence ID" value="GAA4284478.1"/>
    <property type="molecule type" value="Genomic_DNA"/>
</dbReference>
<dbReference type="NCBIfam" id="NF047375">
    <property type="entry name" value="HeatShock_HspR"/>
    <property type="match status" value="1"/>
</dbReference>
<keyword evidence="2" id="KW-0175">Coiled coil</keyword>
<dbReference type="Gene3D" id="1.10.1660.10">
    <property type="match status" value="1"/>
</dbReference>
<evidence type="ECO:0000313" key="6">
    <source>
        <dbReference type="Proteomes" id="UP001501586"/>
    </source>
</evidence>
<feature type="region of interest" description="Disordered" evidence="3">
    <location>
        <begin position="140"/>
        <end position="160"/>
    </location>
</feature>
<gene>
    <name evidence="5" type="ORF">GCM10022261_20090</name>
</gene>
<feature type="domain" description="HTH merR-type" evidence="4">
    <location>
        <begin position="9"/>
        <end position="78"/>
    </location>
</feature>
<proteinExistence type="predicted"/>
<dbReference type="InterPro" id="IPR047057">
    <property type="entry name" value="MerR_fam"/>
</dbReference>
<dbReference type="RefSeq" id="WP_236866545.1">
    <property type="nucleotide sequence ID" value="NZ_BAABAZ010000006.1"/>
</dbReference>
<dbReference type="SUPFAM" id="SSF46955">
    <property type="entry name" value="Putative DNA-binding domain"/>
    <property type="match status" value="1"/>
</dbReference>
<feature type="coiled-coil region" evidence="2">
    <location>
        <begin position="75"/>
        <end position="102"/>
    </location>
</feature>
<dbReference type="PANTHER" id="PTHR30204">
    <property type="entry name" value="REDOX-CYCLING DRUG-SENSING TRANSCRIPTIONAL ACTIVATOR SOXR"/>
    <property type="match status" value="1"/>
</dbReference>
<sequence>MDIRSNTGMYTISVAAELAGMHPQTLRQYDRIGLVIPKRTRGRGRRYSADDVEKLRLIQRLSQEEGINLAGIRKILELRAQVDELDQRASELADRLGEAMERLRRTGRVFAAGSSGDVVTILHGQRPEIRIAGALMPGTTGRNALRHTGAGSGRGERDRRDGRGELVVYRRFSA</sequence>
<keyword evidence="1" id="KW-0238">DNA-binding</keyword>
<dbReference type="Proteomes" id="UP001501586">
    <property type="component" value="Unassembled WGS sequence"/>
</dbReference>
<dbReference type="CDD" id="cd04766">
    <property type="entry name" value="HTH_HspR"/>
    <property type="match status" value="1"/>
</dbReference>
<evidence type="ECO:0000256" key="1">
    <source>
        <dbReference type="ARBA" id="ARBA00023125"/>
    </source>
</evidence>
<keyword evidence="6" id="KW-1185">Reference proteome</keyword>
<dbReference type="PRINTS" id="PR00040">
    <property type="entry name" value="HTHMERR"/>
</dbReference>
<dbReference type="PANTHER" id="PTHR30204:SF58">
    <property type="entry name" value="HTH-TYPE TRANSCRIPTIONAL REGULATOR YFMP"/>
    <property type="match status" value="1"/>
</dbReference>
<evidence type="ECO:0000313" key="5">
    <source>
        <dbReference type="EMBL" id="GAA4284478.1"/>
    </source>
</evidence>